<evidence type="ECO:0000313" key="5">
    <source>
        <dbReference type="Proteomes" id="UP001285441"/>
    </source>
</evidence>
<keyword evidence="4" id="KW-0418">Kinase</keyword>
<dbReference type="Proteomes" id="UP001285441">
    <property type="component" value="Unassembled WGS sequence"/>
</dbReference>
<dbReference type="GO" id="GO:0004672">
    <property type="term" value="F:protein kinase activity"/>
    <property type="evidence" value="ECO:0007669"/>
    <property type="project" value="InterPro"/>
</dbReference>
<dbReference type="PANTHER" id="PTHR44329:SF298">
    <property type="entry name" value="MIXED LINEAGE KINASE DOMAIN-LIKE PROTEIN"/>
    <property type="match status" value="1"/>
</dbReference>
<protein>
    <submittedName>
        <fullName evidence="4">Kinase-like domain-containing protein</fullName>
    </submittedName>
</protein>
<dbReference type="InterPro" id="IPR000719">
    <property type="entry name" value="Prot_kinase_dom"/>
</dbReference>
<dbReference type="GO" id="GO:0097527">
    <property type="term" value="P:necroptotic signaling pathway"/>
    <property type="evidence" value="ECO:0007669"/>
    <property type="project" value="TreeGrafter"/>
</dbReference>
<dbReference type="SMART" id="SM00220">
    <property type="entry name" value="S_TKc"/>
    <property type="match status" value="1"/>
</dbReference>
<dbReference type="AlphaFoldDB" id="A0AAE0NI23"/>
<proteinExistence type="predicted"/>
<name>A0AAE0NI23_9PEZI</name>
<dbReference type="PANTHER" id="PTHR44329">
    <property type="entry name" value="SERINE/THREONINE-PROTEIN KINASE TNNI3K-RELATED"/>
    <property type="match status" value="1"/>
</dbReference>
<evidence type="ECO:0000313" key="4">
    <source>
        <dbReference type="EMBL" id="KAK3381839.1"/>
    </source>
</evidence>
<gene>
    <name evidence="4" type="ORF">B0H63DRAFT_546530</name>
</gene>
<sequence length="401" mass="44967">MSGRHLGEGAVFDVSFIVIALKEIQVGTHQFLQDHPNITDLVGWDWDENGAPVLFTAYAENGTLKEFLNIDSDVTMGQRRMFALDVACGLHALHTADVAHGDAKLANTLIFPDPRAAGKWVVKVSDFSHSVFGISSRRVTTYPGSLLYNAPESYSFGLLAWGFLKNGEPYFDSGWSRSTLQGSDVTDHQTFLYYLRKDELLELANSFLITHFNKTSKYDYLLFGQIFEMTLRDNANRRKDVQAIAIALDYCDSADIAHFSSSLNVSILSISVWDFNPWDNEPWSSKPQFVKDIESLLAGPLQPHHAELHFLLSRSYTEGYGVPPDIVKAANHTFEAASFDSLEASWIIELCRESLFPTPELTNKRMGSSVITELLRSAVKEAREEALAAKYAVDYVDFVRK</sequence>
<evidence type="ECO:0000259" key="3">
    <source>
        <dbReference type="PROSITE" id="PS50011"/>
    </source>
</evidence>
<feature type="domain" description="Protein kinase" evidence="3">
    <location>
        <begin position="1"/>
        <end position="251"/>
    </location>
</feature>
<keyword evidence="4" id="KW-0808">Transferase</keyword>
<keyword evidence="5" id="KW-1185">Reference proteome</keyword>
<dbReference type="GO" id="GO:0005524">
    <property type="term" value="F:ATP binding"/>
    <property type="evidence" value="ECO:0007669"/>
    <property type="project" value="UniProtKB-KW"/>
</dbReference>
<dbReference type="SUPFAM" id="SSF56112">
    <property type="entry name" value="Protein kinase-like (PK-like)"/>
    <property type="match status" value="1"/>
</dbReference>
<dbReference type="EMBL" id="JAULSW010000005">
    <property type="protein sequence ID" value="KAK3381839.1"/>
    <property type="molecule type" value="Genomic_DNA"/>
</dbReference>
<dbReference type="Gene3D" id="1.10.510.10">
    <property type="entry name" value="Transferase(Phosphotransferase) domain 1"/>
    <property type="match status" value="1"/>
</dbReference>
<comment type="caution">
    <text evidence="4">The sequence shown here is derived from an EMBL/GenBank/DDBJ whole genome shotgun (WGS) entry which is preliminary data.</text>
</comment>
<evidence type="ECO:0000256" key="1">
    <source>
        <dbReference type="ARBA" id="ARBA00022741"/>
    </source>
</evidence>
<keyword evidence="1" id="KW-0547">Nucleotide-binding</keyword>
<organism evidence="4 5">
    <name type="scientific">Podospora didyma</name>
    <dbReference type="NCBI Taxonomy" id="330526"/>
    <lineage>
        <taxon>Eukaryota</taxon>
        <taxon>Fungi</taxon>
        <taxon>Dikarya</taxon>
        <taxon>Ascomycota</taxon>
        <taxon>Pezizomycotina</taxon>
        <taxon>Sordariomycetes</taxon>
        <taxon>Sordariomycetidae</taxon>
        <taxon>Sordariales</taxon>
        <taxon>Podosporaceae</taxon>
        <taxon>Podospora</taxon>
    </lineage>
</organism>
<reference evidence="4" key="1">
    <citation type="journal article" date="2023" name="Mol. Phylogenet. Evol.">
        <title>Genome-scale phylogeny and comparative genomics of the fungal order Sordariales.</title>
        <authorList>
            <person name="Hensen N."/>
            <person name="Bonometti L."/>
            <person name="Westerberg I."/>
            <person name="Brannstrom I.O."/>
            <person name="Guillou S."/>
            <person name="Cros-Aarteil S."/>
            <person name="Calhoun S."/>
            <person name="Haridas S."/>
            <person name="Kuo A."/>
            <person name="Mondo S."/>
            <person name="Pangilinan J."/>
            <person name="Riley R."/>
            <person name="LaButti K."/>
            <person name="Andreopoulos B."/>
            <person name="Lipzen A."/>
            <person name="Chen C."/>
            <person name="Yan M."/>
            <person name="Daum C."/>
            <person name="Ng V."/>
            <person name="Clum A."/>
            <person name="Steindorff A."/>
            <person name="Ohm R.A."/>
            <person name="Martin F."/>
            <person name="Silar P."/>
            <person name="Natvig D.O."/>
            <person name="Lalanne C."/>
            <person name="Gautier V."/>
            <person name="Ament-Velasquez S.L."/>
            <person name="Kruys A."/>
            <person name="Hutchinson M.I."/>
            <person name="Powell A.J."/>
            <person name="Barry K."/>
            <person name="Miller A.N."/>
            <person name="Grigoriev I.V."/>
            <person name="Debuchy R."/>
            <person name="Gladieux P."/>
            <person name="Hiltunen Thoren M."/>
            <person name="Johannesson H."/>
        </authorList>
    </citation>
    <scope>NUCLEOTIDE SEQUENCE</scope>
    <source>
        <strain evidence="4">CBS 232.78</strain>
    </source>
</reference>
<dbReference type="InterPro" id="IPR051681">
    <property type="entry name" value="Ser/Thr_Kinases-Pseudokinases"/>
</dbReference>
<reference evidence="4" key="2">
    <citation type="submission" date="2023-06" db="EMBL/GenBank/DDBJ databases">
        <authorList>
            <consortium name="Lawrence Berkeley National Laboratory"/>
            <person name="Haridas S."/>
            <person name="Hensen N."/>
            <person name="Bonometti L."/>
            <person name="Westerberg I."/>
            <person name="Brannstrom I.O."/>
            <person name="Guillou S."/>
            <person name="Cros-Aarteil S."/>
            <person name="Calhoun S."/>
            <person name="Kuo A."/>
            <person name="Mondo S."/>
            <person name="Pangilinan J."/>
            <person name="Riley R."/>
            <person name="LaButti K."/>
            <person name="Andreopoulos B."/>
            <person name="Lipzen A."/>
            <person name="Chen C."/>
            <person name="Yanf M."/>
            <person name="Daum C."/>
            <person name="Ng V."/>
            <person name="Clum A."/>
            <person name="Steindorff A."/>
            <person name="Ohm R."/>
            <person name="Martin F."/>
            <person name="Silar P."/>
            <person name="Natvig D."/>
            <person name="Lalanne C."/>
            <person name="Gautier V."/>
            <person name="Ament-velasquez S.L."/>
            <person name="Kruys A."/>
            <person name="Hutchinson M.I."/>
            <person name="Powell A.J."/>
            <person name="Barry K."/>
            <person name="Miller A.N."/>
            <person name="Grigoriev I.V."/>
            <person name="Debuchy R."/>
            <person name="Gladieux P."/>
            <person name="Thoren M.H."/>
            <person name="Johannesson H."/>
        </authorList>
    </citation>
    <scope>NUCLEOTIDE SEQUENCE</scope>
    <source>
        <strain evidence="4">CBS 232.78</strain>
    </source>
</reference>
<dbReference type="InterPro" id="IPR011009">
    <property type="entry name" value="Kinase-like_dom_sf"/>
</dbReference>
<keyword evidence="2" id="KW-0067">ATP-binding</keyword>
<evidence type="ECO:0000256" key="2">
    <source>
        <dbReference type="ARBA" id="ARBA00022840"/>
    </source>
</evidence>
<dbReference type="Pfam" id="PF00069">
    <property type="entry name" value="Pkinase"/>
    <property type="match status" value="1"/>
</dbReference>
<dbReference type="PROSITE" id="PS50011">
    <property type="entry name" value="PROTEIN_KINASE_DOM"/>
    <property type="match status" value="1"/>
</dbReference>
<accession>A0AAE0NI23</accession>